<dbReference type="GeneID" id="8248853"/>
<keyword evidence="2 5" id="KW-0575">Peroxidase</keyword>
<dbReference type="PANTHER" id="PTHR11592:SF78">
    <property type="entry name" value="GLUTATHIONE PEROXIDASE"/>
    <property type="match status" value="1"/>
</dbReference>
<proteinExistence type="inferred from homology"/>
<dbReference type="RefSeq" id="XP_002506124.1">
    <property type="nucleotide sequence ID" value="XM_002506078.1"/>
</dbReference>
<dbReference type="EMBL" id="CP001332">
    <property type="protein sequence ID" value="ACO67382.1"/>
    <property type="molecule type" value="Genomic_DNA"/>
</dbReference>
<accession>C1EGT2</accession>
<evidence type="ECO:0000313" key="6">
    <source>
        <dbReference type="Proteomes" id="UP000002009"/>
    </source>
</evidence>
<dbReference type="Proteomes" id="UP000002009">
    <property type="component" value="Chromosome 14"/>
</dbReference>
<dbReference type="PIRSF" id="PIRSF000303">
    <property type="entry name" value="Glutathion_perox"/>
    <property type="match status" value="1"/>
</dbReference>
<evidence type="ECO:0000259" key="4">
    <source>
        <dbReference type="PROSITE" id="PS51352"/>
    </source>
</evidence>
<dbReference type="OMA" id="HHISHFA"/>
<evidence type="ECO:0000256" key="2">
    <source>
        <dbReference type="ARBA" id="ARBA00022559"/>
    </source>
</evidence>
<dbReference type="OrthoDB" id="446890at2759"/>
<dbReference type="PROSITE" id="PS51352">
    <property type="entry name" value="THIOREDOXIN_2"/>
    <property type="match status" value="1"/>
</dbReference>
<evidence type="ECO:0000313" key="5">
    <source>
        <dbReference type="EMBL" id="ACO67382.1"/>
    </source>
</evidence>
<dbReference type="FunCoup" id="C1EGT2">
    <property type="interactions" value="1252"/>
</dbReference>
<comment type="similarity">
    <text evidence="1">Belongs to the glutathione peroxidase family.</text>
</comment>
<dbReference type="InterPro" id="IPR036249">
    <property type="entry name" value="Thioredoxin-like_sf"/>
</dbReference>
<dbReference type="GO" id="GO:0006979">
    <property type="term" value="P:response to oxidative stress"/>
    <property type="evidence" value="ECO:0007669"/>
    <property type="project" value="InterPro"/>
</dbReference>
<dbReference type="GO" id="GO:0004601">
    <property type="term" value="F:peroxidase activity"/>
    <property type="evidence" value="ECO:0007669"/>
    <property type="project" value="UniProtKB-KW"/>
</dbReference>
<keyword evidence="6" id="KW-1185">Reference proteome</keyword>
<organism evidence="5 6">
    <name type="scientific">Micromonas commoda (strain RCC299 / NOUM17 / CCMP2709)</name>
    <name type="common">Picoplanktonic green alga</name>
    <dbReference type="NCBI Taxonomy" id="296587"/>
    <lineage>
        <taxon>Eukaryota</taxon>
        <taxon>Viridiplantae</taxon>
        <taxon>Chlorophyta</taxon>
        <taxon>Mamiellophyceae</taxon>
        <taxon>Mamiellales</taxon>
        <taxon>Mamiellaceae</taxon>
        <taxon>Micromonas</taxon>
    </lineage>
</organism>
<protein>
    <submittedName>
        <fullName evidence="5">Glutathione peroxidase</fullName>
    </submittedName>
</protein>
<dbReference type="InParanoid" id="C1EGT2"/>
<reference evidence="5 6" key="1">
    <citation type="journal article" date="2009" name="Science">
        <title>Green evolution and dynamic adaptations revealed by genomes of the marine picoeukaryotes Micromonas.</title>
        <authorList>
            <person name="Worden A.Z."/>
            <person name="Lee J.H."/>
            <person name="Mock T."/>
            <person name="Rouze P."/>
            <person name="Simmons M.P."/>
            <person name="Aerts A.L."/>
            <person name="Allen A.E."/>
            <person name="Cuvelier M.L."/>
            <person name="Derelle E."/>
            <person name="Everett M.V."/>
            <person name="Foulon E."/>
            <person name="Grimwood J."/>
            <person name="Gundlach H."/>
            <person name="Henrissat B."/>
            <person name="Napoli C."/>
            <person name="McDonald S.M."/>
            <person name="Parker M.S."/>
            <person name="Rombauts S."/>
            <person name="Salamov A."/>
            <person name="Von Dassow P."/>
            <person name="Badger J.H."/>
            <person name="Coutinho P.M."/>
            <person name="Demir E."/>
            <person name="Dubchak I."/>
            <person name="Gentemann C."/>
            <person name="Eikrem W."/>
            <person name="Gready J.E."/>
            <person name="John U."/>
            <person name="Lanier W."/>
            <person name="Lindquist E.A."/>
            <person name="Lucas S."/>
            <person name="Mayer K.F."/>
            <person name="Moreau H."/>
            <person name="Not F."/>
            <person name="Otillar R."/>
            <person name="Panaud O."/>
            <person name="Pangilinan J."/>
            <person name="Paulsen I."/>
            <person name="Piegu B."/>
            <person name="Poliakov A."/>
            <person name="Robbens S."/>
            <person name="Schmutz J."/>
            <person name="Toulza E."/>
            <person name="Wyss T."/>
            <person name="Zelensky A."/>
            <person name="Zhou K."/>
            <person name="Armbrust E.V."/>
            <person name="Bhattacharya D."/>
            <person name="Goodenough U.W."/>
            <person name="Van de Peer Y."/>
            <person name="Grigoriev I.V."/>
        </authorList>
    </citation>
    <scope>NUCLEOTIDE SEQUENCE [LARGE SCALE GENOMIC DNA]</scope>
    <source>
        <strain evidence="6">RCC299 / NOUM17</strain>
    </source>
</reference>
<dbReference type="InterPro" id="IPR013766">
    <property type="entry name" value="Thioredoxin_domain"/>
</dbReference>
<keyword evidence="3" id="KW-0560">Oxidoreductase</keyword>
<feature type="domain" description="Thioredoxin" evidence="4">
    <location>
        <begin position="1"/>
        <end position="153"/>
    </location>
</feature>
<gene>
    <name evidence="5" type="primary">GPX5</name>
    <name evidence="5" type="ORF">MICPUN_112676</name>
</gene>
<evidence type="ECO:0000256" key="3">
    <source>
        <dbReference type="ARBA" id="ARBA00023002"/>
    </source>
</evidence>
<dbReference type="InterPro" id="IPR000889">
    <property type="entry name" value="Glutathione_peroxidase"/>
</dbReference>
<dbReference type="PROSITE" id="PS51355">
    <property type="entry name" value="GLUTATHIONE_PEROXID_3"/>
    <property type="match status" value="1"/>
</dbReference>
<dbReference type="KEGG" id="mis:MICPUN_112676"/>
<evidence type="ECO:0000256" key="1">
    <source>
        <dbReference type="ARBA" id="ARBA00006926"/>
    </source>
</evidence>
<dbReference type="eggNOG" id="KOG1651">
    <property type="taxonomic scope" value="Eukaryota"/>
</dbReference>
<dbReference type="SUPFAM" id="SSF52833">
    <property type="entry name" value="Thioredoxin-like"/>
    <property type="match status" value="1"/>
</dbReference>
<dbReference type="Gene3D" id="3.40.30.10">
    <property type="entry name" value="Glutaredoxin"/>
    <property type="match status" value="1"/>
</dbReference>
<dbReference type="Pfam" id="PF00255">
    <property type="entry name" value="GSHPx"/>
    <property type="match status" value="1"/>
</dbReference>
<dbReference type="CDD" id="cd00340">
    <property type="entry name" value="GSH_Peroxidase"/>
    <property type="match status" value="1"/>
</dbReference>
<name>C1EGT2_MICCC</name>
<sequence>MAAAKSFYDLSAKDIDGNDVSFEKFKGKVVLVTNEMSAMAKELGPKGLEIVCFPCNQFGWQEPGSEAEIKKFVEDKFDFKGVGVNMMSKIDVNGGKTHPVWQFLKEKHPGDVRWNFAAKFIVDGEGNVVERNGDSAGASKAKIEELLKPLVPA</sequence>
<dbReference type="STRING" id="296587.C1EGT2"/>
<dbReference type="AlphaFoldDB" id="C1EGT2"/>
<dbReference type="PANTHER" id="PTHR11592">
    <property type="entry name" value="GLUTATHIONE PEROXIDASE"/>
    <property type="match status" value="1"/>
</dbReference>